<dbReference type="UniPathway" id="UPA00241">
    <property type="reaction ID" value="UER00352"/>
</dbReference>
<dbReference type="Pfam" id="PF03309">
    <property type="entry name" value="Pan_kinase"/>
    <property type="match status" value="1"/>
</dbReference>
<keyword evidence="9 16" id="KW-0547">Nucleotide-binding</keyword>
<comment type="pathway">
    <text evidence="4 16">Cofactor biosynthesis; coenzyme A biosynthesis; CoA from (R)-pantothenate: step 1/5.</text>
</comment>
<comment type="subunit">
    <text evidence="5 16">Homodimer.</text>
</comment>
<dbReference type="GO" id="GO:0005737">
    <property type="term" value="C:cytoplasm"/>
    <property type="evidence" value="ECO:0007669"/>
    <property type="project" value="UniProtKB-SubCell"/>
</dbReference>
<dbReference type="NCBIfam" id="TIGR00671">
    <property type="entry name" value="baf"/>
    <property type="match status" value="1"/>
</dbReference>
<dbReference type="PANTHER" id="PTHR34265:SF1">
    <property type="entry name" value="TYPE III PANTOTHENATE KINASE"/>
    <property type="match status" value="1"/>
</dbReference>
<dbReference type="RefSeq" id="WP_011358139.1">
    <property type="nucleotide sequence ID" value="NZ_LVWG01000032.1"/>
</dbReference>
<feature type="active site" description="Proton acceptor" evidence="16">
    <location>
        <position position="115"/>
    </location>
</feature>
<dbReference type="HAMAP" id="MF_01274">
    <property type="entry name" value="Pantothen_kinase_3"/>
    <property type="match status" value="1"/>
</dbReference>
<accession>A0A165LER8</accession>
<comment type="subcellular location">
    <subcellularLocation>
        <location evidence="3 16">Cytoplasm</location>
    </subcellularLocation>
</comment>
<evidence type="ECO:0000256" key="11">
    <source>
        <dbReference type="ARBA" id="ARBA00022840"/>
    </source>
</evidence>
<feature type="binding site" evidence="16">
    <location>
        <position position="191"/>
    </location>
    <ligand>
        <name>substrate</name>
    </ligand>
</feature>
<dbReference type="SUPFAM" id="SSF53067">
    <property type="entry name" value="Actin-like ATPase domain"/>
    <property type="match status" value="2"/>
</dbReference>
<evidence type="ECO:0000256" key="7">
    <source>
        <dbReference type="ARBA" id="ARBA00022490"/>
    </source>
</evidence>
<evidence type="ECO:0000256" key="5">
    <source>
        <dbReference type="ARBA" id="ARBA00011738"/>
    </source>
</evidence>
<dbReference type="EMBL" id="LVWG01000032">
    <property type="protein sequence ID" value="KZK73937.1"/>
    <property type="molecule type" value="Genomic_DNA"/>
</dbReference>
<gene>
    <name evidence="16" type="primary">coaX</name>
    <name evidence="17" type="ORF">A3K90_06830</name>
</gene>
<comment type="cofactor">
    <cofactor evidence="16">
        <name>NH4(+)</name>
        <dbReference type="ChEBI" id="CHEBI:28938"/>
    </cofactor>
    <cofactor evidence="16">
        <name>K(+)</name>
        <dbReference type="ChEBI" id="CHEBI:29103"/>
    </cofactor>
    <text evidence="16">A monovalent cation. Ammonium or potassium.</text>
</comment>
<evidence type="ECO:0000313" key="18">
    <source>
        <dbReference type="Proteomes" id="UP000076481"/>
    </source>
</evidence>
<evidence type="ECO:0000256" key="4">
    <source>
        <dbReference type="ARBA" id="ARBA00005225"/>
    </source>
</evidence>
<dbReference type="InterPro" id="IPR004619">
    <property type="entry name" value="Type_III_PanK"/>
</dbReference>
<feature type="binding site" evidence="16">
    <location>
        <position position="136"/>
    </location>
    <ligand>
        <name>K(+)</name>
        <dbReference type="ChEBI" id="CHEBI:29103"/>
    </ligand>
</feature>
<reference evidence="17 18" key="1">
    <citation type="submission" date="2016-03" db="EMBL/GenBank/DDBJ databases">
        <title>Speciation and ecological success in dimly lit waters: horizontal gene transfer in a green sulfur bacteria bloom unveiled by metagenomic assembly.</title>
        <authorList>
            <person name="Llorens-Mares T."/>
            <person name="Liu Z."/>
            <person name="Allen L.Z."/>
            <person name="Rusch D.B."/>
            <person name="Craig M.T."/>
            <person name="Dupont C.L."/>
            <person name="Bryant D.A."/>
            <person name="Casamayor E.O."/>
        </authorList>
    </citation>
    <scope>NUCLEOTIDE SEQUENCE [LARGE SCALE GENOMIC DNA]</scope>
    <source>
        <strain evidence="17">CIII</strain>
    </source>
</reference>
<keyword evidence="8 16" id="KW-0808">Transferase</keyword>
<comment type="cofactor">
    <cofactor evidence="2">
        <name>K(+)</name>
        <dbReference type="ChEBI" id="CHEBI:29103"/>
    </cofactor>
</comment>
<evidence type="ECO:0000256" key="15">
    <source>
        <dbReference type="ARBA" id="ARBA00040883"/>
    </source>
</evidence>
<dbReference type="GO" id="GO:0005524">
    <property type="term" value="F:ATP binding"/>
    <property type="evidence" value="ECO:0007669"/>
    <property type="project" value="UniProtKB-UniRule"/>
</dbReference>
<evidence type="ECO:0000256" key="8">
    <source>
        <dbReference type="ARBA" id="ARBA00022679"/>
    </source>
</evidence>
<dbReference type="CDD" id="cd24015">
    <property type="entry name" value="ASKHA_NBD_PanK-III"/>
    <property type="match status" value="1"/>
</dbReference>
<dbReference type="GO" id="GO:0004594">
    <property type="term" value="F:pantothenate kinase activity"/>
    <property type="evidence" value="ECO:0007669"/>
    <property type="project" value="UniProtKB-UniRule"/>
</dbReference>
<dbReference type="Gene3D" id="3.30.420.40">
    <property type="match status" value="2"/>
</dbReference>
<dbReference type="AlphaFoldDB" id="A0A165LER8"/>
<dbReference type="OMA" id="HEPWLTL"/>
<feature type="binding site" evidence="16">
    <location>
        <begin position="113"/>
        <end position="116"/>
    </location>
    <ligand>
        <name>substrate</name>
    </ligand>
</feature>
<evidence type="ECO:0000256" key="6">
    <source>
        <dbReference type="ARBA" id="ARBA00012102"/>
    </source>
</evidence>
<evidence type="ECO:0000256" key="16">
    <source>
        <dbReference type="HAMAP-Rule" id="MF_01274"/>
    </source>
</evidence>
<dbReference type="GO" id="GO:0015937">
    <property type="term" value="P:coenzyme A biosynthetic process"/>
    <property type="evidence" value="ECO:0007669"/>
    <property type="project" value="UniProtKB-UniRule"/>
</dbReference>
<proteinExistence type="inferred from homology"/>
<evidence type="ECO:0000256" key="3">
    <source>
        <dbReference type="ARBA" id="ARBA00004496"/>
    </source>
</evidence>
<dbReference type="Proteomes" id="UP000076481">
    <property type="component" value="Unassembled WGS sequence"/>
</dbReference>
<feature type="binding site" evidence="16">
    <location>
        <position position="106"/>
    </location>
    <ligand>
        <name>substrate</name>
    </ligand>
</feature>
<comment type="function">
    <text evidence="16">Catalyzes the phosphorylation of pantothenate (Pan), the first step in CoA biosynthesis.</text>
</comment>
<keyword evidence="11 16" id="KW-0067">ATP-binding</keyword>
<comment type="similarity">
    <text evidence="14 16">Belongs to the type III pantothenate kinase family.</text>
</comment>
<name>A0A165LER8_PELLU</name>
<evidence type="ECO:0000256" key="2">
    <source>
        <dbReference type="ARBA" id="ARBA00001958"/>
    </source>
</evidence>
<evidence type="ECO:0000256" key="13">
    <source>
        <dbReference type="ARBA" id="ARBA00022993"/>
    </source>
</evidence>
<organism evidence="17 18">
    <name type="scientific">Pelodictyon luteolum</name>
    <dbReference type="NCBI Taxonomy" id="1100"/>
    <lineage>
        <taxon>Bacteria</taxon>
        <taxon>Pseudomonadati</taxon>
        <taxon>Chlorobiota</taxon>
        <taxon>Chlorobiia</taxon>
        <taxon>Chlorobiales</taxon>
        <taxon>Chlorobiaceae</taxon>
        <taxon>Chlorobium/Pelodictyon group</taxon>
        <taxon>Pelodictyon</taxon>
    </lineage>
</organism>
<keyword evidence="12 16" id="KW-0630">Potassium</keyword>
<dbReference type="PANTHER" id="PTHR34265">
    <property type="entry name" value="TYPE III PANTOTHENATE KINASE"/>
    <property type="match status" value="1"/>
</dbReference>
<evidence type="ECO:0000256" key="10">
    <source>
        <dbReference type="ARBA" id="ARBA00022777"/>
    </source>
</evidence>
<dbReference type="GO" id="GO:0046872">
    <property type="term" value="F:metal ion binding"/>
    <property type="evidence" value="ECO:0007669"/>
    <property type="project" value="UniProtKB-KW"/>
</dbReference>
<evidence type="ECO:0000313" key="17">
    <source>
        <dbReference type="EMBL" id="KZK73937.1"/>
    </source>
</evidence>
<feature type="binding site" evidence="16">
    <location>
        <begin position="16"/>
        <end position="23"/>
    </location>
    <ligand>
        <name>ATP</name>
        <dbReference type="ChEBI" id="CHEBI:30616"/>
    </ligand>
</feature>
<keyword evidence="16" id="KW-0479">Metal-binding</keyword>
<keyword evidence="10 16" id="KW-0418">Kinase</keyword>
<sequence length="270" mass="28794">MEQMAHPSSTPLLVAEIGNTTAMFAVFSGTDPIDSLQVATAALSSPEAVGELLQPLLARHSLAADAVISSVVPRAGEAAGRWLLDILPGRVLAVDSTLNLPFRISYDPPSALGADRLSLCARCCMLEEEAAVIALDIGTAITFDVLSADRSYLGGLIMPGLELMASALHERTAQLPRVEVSRPERLMGLSTADCIRSGVVWGCVLQVEGLVRKIRGWLRSEHGEGYARVVATGGRAPLIVSMMEMPPLLDPHAVSRGARYLFELNRITVS</sequence>
<feature type="binding site" evidence="16">
    <location>
        <position position="139"/>
    </location>
    <ligand>
        <name>ATP</name>
        <dbReference type="ChEBI" id="CHEBI:30616"/>
    </ligand>
</feature>
<dbReference type="InterPro" id="IPR043129">
    <property type="entry name" value="ATPase_NBD"/>
</dbReference>
<evidence type="ECO:0000256" key="1">
    <source>
        <dbReference type="ARBA" id="ARBA00001206"/>
    </source>
</evidence>
<evidence type="ECO:0000256" key="14">
    <source>
        <dbReference type="ARBA" id="ARBA00038036"/>
    </source>
</evidence>
<dbReference type="NCBIfam" id="NF009849">
    <property type="entry name" value="PRK13320.1-1"/>
    <property type="match status" value="1"/>
</dbReference>
<evidence type="ECO:0000256" key="12">
    <source>
        <dbReference type="ARBA" id="ARBA00022958"/>
    </source>
</evidence>
<keyword evidence="13 16" id="KW-0173">Coenzyme A biosynthesis</keyword>
<keyword evidence="7 16" id="KW-0963">Cytoplasm</keyword>
<protein>
    <recommendedName>
        <fullName evidence="15 16">Type III pantothenate kinase</fullName>
        <ecNumber evidence="6 16">2.7.1.33</ecNumber>
    </recommendedName>
    <alternativeName>
        <fullName evidence="16">PanK-III</fullName>
    </alternativeName>
    <alternativeName>
        <fullName evidence="16">Pantothenic acid kinase</fullName>
    </alternativeName>
</protein>
<dbReference type="SMR" id="A0A165LER8"/>
<dbReference type="EC" id="2.7.1.33" evidence="6 16"/>
<evidence type="ECO:0000256" key="9">
    <source>
        <dbReference type="ARBA" id="ARBA00022741"/>
    </source>
</evidence>
<comment type="caution">
    <text evidence="17">The sequence shown here is derived from an EMBL/GenBank/DDBJ whole genome shotgun (WGS) entry which is preliminary data.</text>
</comment>
<comment type="catalytic activity">
    <reaction evidence="1 16">
        <text>(R)-pantothenate + ATP = (R)-4'-phosphopantothenate + ADP + H(+)</text>
        <dbReference type="Rhea" id="RHEA:16373"/>
        <dbReference type="ChEBI" id="CHEBI:10986"/>
        <dbReference type="ChEBI" id="CHEBI:15378"/>
        <dbReference type="ChEBI" id="CHEBI:29032"/>
        <dbReference type="ChEBI" id="CHEBI:30616"/>
        <dbReference type="ChEBI" id="CHEBI:456216"/>
        <dbReference type="EC" id="2.7.1.33"/>
    </reaction>
</comment>